<keyword evidence="3" id="KW-1133">Transmembrane helix</keyword>
<evidence type="ECO:0000256" key="1">
    <source>
        <dbReference type="ARBA" id="ARBA00022729"/>
    </source>
</evidence>
<proteinExistence type="predicted"/>
<dbReference type="GO" id="GO:0016787">
    <property type="term" value="F:hydrolase activity"/>
    <property type="evidence" value="ECO:0007669"/>
    <property type="project" value="UniProtKB-KW"/>
</dbReference>
<evidence type="ECO:0000256" key="3">
    <source>
        <dbReference type="SAM" id="Phobius"/>
    </source>
</evidence>
<dbReference type="InterPro" id="IPR029058">
    <property type="entry name" value="AB_hydrolase_fold"/>
</dbReference>
<organism evidence="5 6">
    <name type="scientific">Lactiplantibacillus pentosus</name>
    <name type="common">Lactobacillus pentosus</name>
    <dbReference type="NCBI Taxonomy" id="1589"/>
    <lineage>
        <taxon>Bacteria</taxon>
        <taxon>Bacillati</taxon>
        <taxon>Bacillota</taxon>
        <taxon>Bacilli</taxon>
        <taxon>Lactobacillales</taxon>
        <taxon>Lactobacillaceae</taxon>
        <taxon>Lactiplantibacillus</taxon>
    </lineage>
</organism>
<feature type="compositionally biased region" description="Low complexity" evidence="2">
    <location>
        <begin position="55"/>
        <end position="66"/>
    </location>
</feature>
<gene>
    <name evidence="5" type="ORF">C6Y08_19265</name>
</gene>
<feature type="compositionally biased region" description="Low complexity" evidence="2">
    <location>
        <begin position="816"/>
        <end position="825"/>
    </location>
</feature>
<feature type="compositionally biased region" description="Low complexity" evidence="2">
    <location>
        <begin position="723"/>
        <end position="734"/>
    </location>
</feature>
<evidence type="ECO:0000313" key="6">
    <source>
        <dbReference type="Proteomes" id="UP000238378"/>
    </source>
</evidence>
<feature type="compositionally biased region" description="Polar residues" evidence="2">
    <location>
        <begin position="854"/>
        <end position="865"/>
    </location>
</feature>
<evidence type="ECO:0000313" key="5">
    <source>
        <dbReference type="EMBL" id="PRO84589.1"/>
    </source>
</evidence>
<dbReference type="SUPFAM" id="SSF53474">
    <property type="entry name" value="alpha/beta-Hydrolases"/>
    <property type="match status" value="1"/>
</dbReference>
<name>A0ABX5CWC6_LACPE</name>
<dbReference type="PANTHER" id="PTHR43358:SF4">
    <property type="entry name" value="ALPHA_BETA HYDROLASE FOLD-1 DOMAIN-CONTAINING PROTEIN"/>
    <property type="match status" value="1"/>
</dbReference>
<feature type="compositionally biased region" description="Low complexity" evidence="2">
    <location>
        <begin position="255"/>
        <end position="276"/>
    </location>
</feature>
<feature type="compositionally biased region" description="Low complexity" evidence="2">
    <location>
        <begin position="775"/>
        <end position="794"/>
    </location>
</feature>
<dbReference type="InterPro" id="IPR022742">
    <property type="entry name" value="Hydrolase_4"/>
</dbReference>
<feature type="compositionally biased region" description="Low complexity" evidence="2">
    <location>
        <begin position="91"/>
        <end position="188"/>
    </location>
</feature>
<evidence type="ECO:0000256" key="2">
    <source>
        <dbReference type="SAM" id="MobiDB-lite"/>
    </source>
</evidence>
<accession>A0ABX5CWC6</accession>
<dbReference type="Pfam" id="PF12146">
    <property type="entry name" value="Hydrolase_4"/>
    <property type="match status" value="1"/>
</dbReference>
<feature type="region of interest" description="Disordered" evidence="2">
    <location>
        <begin position="254"/>
        <end position="287"/>
    </location>
</feature>
<reference evidence="5 6" key="1">
    <citation type="submission" date="2018-03" db="EMBL/GenBank/DDBJ databases">
        <title>Draft Genome Sequences of six Lactobacillus pentosus Strains Isolated from Brines of Traditionally Fermented Spanish-Style Green Table Olives.</title>
        <authorList>
            <person name="Calero-Delgado B."/>
            <person name="Martin-Platero A.M."/>
            <person name="Perez-Pulido A.J."/>
            <person name="Benitez-Cabello A."/>
            <person name="Casimiro-Soriguer C.S."/>
            <person name="Martinez-Bueno M."/>
            <person name="Arroyo-Lopez F.N."/>
            <person name="Rodriguez-Gomez F."/>
            <person name="Bautista-Gallego J."/>
            <person name="Garrido-Fernandez A."/>
            <person name="Jimenez-Diaz R."/>
        </authorList>
    </citation>
    <scope>NUCLEOTIDE SEQUENCE [LARGE SCALE GENOMIC DNA]</scope>
    <source>
        <strain evidence="5 6">IG2</strain>
    </source>
</reference>
<dbReference type="InterPro" id="IPR052920">
    <property type="entry name" value="DNA-binding_regulatory"/>
</dbReference>
<dbReference type="Pfam" id="PF19258">
    <property type="entry name" value="KxYKxGKxW_sig"/>
    <property type="match status" value="1"/>
</dbReference>
<dbReference type="NCBIfam" id="TIGR03715">
    <property type="entry name" value="KxYKxGKxW"/>
    <property type="match status" value="1"/>
</dbReference>
<dbReference type="Proteomes" id="UP000238378">
    <property type="component" value="Unassembled WGS sequence"/>
</dbReference>
<keyword evidence="1" id="KW-0732">Signal</keyword>
<dbReference type="NCBIfam" id="TIGR01167">
    <property type="entry name" value="LPXTG_anchor"/>
    <property type="match status" value="1"/>
</dbReference>
<feature type="compositionally biased region" description="Low complexity" evidence="2">
    <location>
        <begin position="741"/>
        <end position="754"/>
    </location>
</feature>
<feature type="compositionally biased region" description="Polar residues" evidence="2">
    <location>
        <begin position="795"/>
        <end position="815"/>
    </location>
</feature>
<protein>
    <submittedName>
        <fullName evidence="5">Hydrolase</fullName>
    </submittedName>
</protein>
<keyword evidence="5" id="KW-0378">Hydrolase</keyword>
<feature type="compositionally biased region" description="Polar residues" evidence="2">
    <location>
        <begin position="67"/>
        <end position="90"/>
    </location>
</feature>
<feature type="region of interest" description="Disordered" evidence="2">
    <location>
        <begin position="203"/>
        <end position="231"/>
    </location>
</feature>
<evidence type="ECO:0000259" key="4">
    <source>
        <dbReference type="Pfam" id="PF12146"/>
    </source>
</evidence>
<keyword evidence="3" id="KW-0472">Membrane</keyword>
<comment type="caution">
    <text evidence="5">The sequence shown here is derived from an EMBL/GenBank/DDBJ whole genome shotgun (WGS) entry which is preliminary data.</text>
</comment>
<dbReference type="PANTHER" id="PTHR43358">
    <property type="entry name" value="ALPHA/BETA-HYDROLASE"/>
    <property type="match status" value="1"/>
</dbReference>
<dbReference type="InterPro" id="IPR022263">
    <property type="entry name" value="KxYKxGKxW"/>
</dbReference>
<keyword evidence="3" id="KW-0812">Transmembrane</keyword>
<feature type="region of interest" description="Disordered" evidence="2">
    <location>
        <begin position="718"/>
        <end position="878"/>
    </location>
</feature>
<feature type="transmembrane region" description="Helical" evidence="3">
    <location>
        <begin position="23"/>
        <end position="45"/>
    </location>
</feature>
<dbReference type="RefSeq" id="WP_105962109.1">
    <property type="nucleotide sequence ID" value="NZ_JALDYT010000011.1"/>
</dbReference>
<dbReference type="EMBL" id="PVOB01000459">
    <property type="protein sequence ID" value="PRO84589.1"/>
    <property type="molecule type" value="Genomic_DNA"/>
</dbReference>
<feature type="domain" description="Serine aminopeptidase S33" evidence="4">
    <location>
        <begin position="468"/>
        <end position="684"/>
    </location>
</feature>
<keyword evidence="6" id="KW-1185">Reference proteome</keyword>
<sequence length="991" mass="103356">MKRNSQPSATIDHYKMFKDGKHWVYAGITIAGLGSTLMLTTNALADTTTPVSATTTASAPNATTSDQLSQAAGATAADSSSVTDTNSTPVTASSETSTSNTTGDDTTATTAAAISRTSLATTTTDADADAANNTSATDTAVTSGSTNNTVTDQTSTDATATADSTKSTTTTDAVSDKTSAALNSTETSSAYTTTAVDNQADTTTASTDAAANTTSSATDDATTDDASTGTTTAATTLTGEDATTDIDATAEDATADTTAATTAVTPASTSLTTTDSGHGLIYETNDQTGNQKSTITIEQTGPYSVTWKKVTTSNKDETTTVTLDASDIVAIVNEIKDLTNQAATSAVQEKLAAAKAKLNTIVDQLKELPTTIASTIVGNLIYPIVFTGSGSEALSNLRTEMNEHRYDISNTWEGLDPVAYATDRAAAEEYYPAAVTWWNNVTKETWTLPEYNDPTQNVRAYYIQNGDATKTVIIGQGWTEHLDWIGYVSKIWYDMGYNILMPSQRGQFLSDGDDLTFGYQDKYDWLNWVKMVDERNGANSEVVFYGQSLGADTVLEAASVPGLSKSVKAVVADAGYATLPELGASLYTKAINYVSNALQSVGLPAITSLPFLSYDKIVAAINARLIKTQGFNVDDLSAVDAASKVTIPLLLIHTEDDAFIPYTQSLELAAANHSADQEVWILPGQVGGHAAANNAILQYQQHLRDFLAPLVSVAEAEDEAVDVDPSADSTATSDATDRTTDASVNTDGKTSTTETTDDTDGKTSTTDTTDETDGLTDTTETTNSADSSTDTTHTAKNSASATGSAESADDTTNGNDSSQTDPDATTTDDDQDESTATADGSTSTIVKNGRLAPVTTTDESATDTVSLADATPTDVDMTNDQTDAAEASATDAAVTNNDWLVNHDHSGSVVTASLREDLSAADAKIAMTPTAVSTTKPEADSDLAPVSSPTTKSAPALPQTDETSQSWLTALGASLLTVVTGLWTRIRRRFA</sequence>
<feature type="region of interest" description="Disordered" evidence="2">
    <location>
        <begin position="928"/>
        <end position="961"/>
    </location>
</feature>
<dbReference type="Gene3D" id="3.40.50.1820">
    <property type="entry name" value="alpha/beta hydrolase"/>
    <property type="match status" value="1"/>
</dbReference>
<feature type="region of interest" description="Disordered" evidence="2">
    <location>
        <begin position="55"/>
        <end position="188"/>
    </location>
</feature>